<protein>
    <submittedName>
        <fullName evidence="2">Uncharacterized protein</fullName>
    </submittedName>
</protein>
<dbReference type="EMBL" id="CAJFCJ010000026">
    <property type="protein sequence ID" value="CAD5125435.1"/>
    <property type="molecule type" value="Genomic_DNA"/>
</dbReference>
<keyword evidence="3" id="KW-1185">Reference proteome</keyword>
<sequence>MGNGYSSAKMNRNQRESVVRVLRRMGRNQRVLASDISRLTDRMNDLSDQIYEESVRLKQREEELSDLKLSLHRISFRMKAAVRRIDLGESAGIEHQGEVQDPDDCHSDHSGDCEIDFDTPDQSGKLTIFLIINKQDTYSFPLNINIAIDAVVAVPESYSSMIESCNSEEFDTIKRRITDDVVEAVIKKKKCLDVDQMDLSDELDVNSNNKENDGDDMESKEVV</sequence>
<name>A0A7I8WBB2_9ANNE</name>
<accession>A0A7I8WBB2</accession>
<feature type="region of interest" description="Disordered" evidence="1">
    <location>
        <begin position="203"/>
        <end position="223"/>
    </location>
</feature>
<organism evidence="2 3">
    <name type="scientific">Dimorphilus gyrociliatus</name>
    <dbReference type="NCBI Taxonomy" id="2664684"/>
    <lineage>
        <taxon>Eukaryota</taxon>
        <taxon>Metazoa</taxon>
        <taxon>Spiralia</taxon>
        <taxon>Lophotrochozoa</taxon>
        <taxon>Annelida</taxon>
        <taxon>Polychaeta</taxon>
        <taxon>Polychaeta incertae sedis</taxon>
        <taxon>Dinophilidae</taxon>
        <taxon>Dimorphilus</taxon>
    </lineage>
</organism>
<dbReference type="Proteomes" id="UP000549394">
    <property type="component" value="Unassembled WGS sequence"/>
</dbReference>
<evidence type="ECO:0000313" key="2">
    <source>
        <dbReference type="EMBL" id="CAD5125435.1"/>
    </source>
</evidence>
<evidence type="ECO:0000313" key="3">
    <source>
        <dbReference type="Proteomes" id="UP000549394"/>
    </source>
</evidence>
<dbReference type="AlphaFoldDB" id="A0A7I8WBB2"/>
<reference evidence="2 3" key="1">
    <citation type="submission" date="2020-08" db="EMBL/GenBank/DDBJ databases">
        <authorList>
            <person name="Hejnol A."/>
        </authorList>
    </citation>
    <scope>NUCLEOTIDE SEQUENCE [LARGE SCALE GENOMIC DNA]</scope>
</reference>
<gene>
    <name evidence="2" type="ORF">DGYR_LOCUS12811</name>
</gene>
<evidence type="ECO:0000256" key="1">
    <source>
        <dbReference type="SAM" id="MobiDB-lite"/>
    </source>
</evidence>
<proteinExistence type="predicted"/>
<comment type="caution">
    <text evidence="2">The sequence shown here is derived from an EMBL/GenBank/DDBJ whole genome shotgun (WGS) entry which is preliminary data.</text>
</comment>